<dbReference type="InterPro" id="IPR004216">
    <property type="entry name" value="Fuc/Ara_isomerase_C"/>
</dbReference>
<dbReference type="GO" id="GO:0042355">
    <property type="term" value="P:L-fucose catabolic process"/>
    <property type="evidence" value="ECO:0007669"/>
    <property type="project" value="TreeGrafter"/>
</dbReference>
<dbReference type="EMBL" id="VSSQ01021948">
    <property type="protein sequence ID" value="MPM67890.1"/>
    <property type="molecule type" value="Genomic_DNA"/>
</dbReference>
<dbReference type="PANTHER" id="PTHR37840:SF1">
    <property type="entry name" value="L-FUCOSE ISOMERASE"/>
    <property type="match status" value="1"/>
</dbReference>
<protein>
    <submittedName>
        <fullName evidence="4">L-fucose isomerase</fullName>
        <ecNumber evidence="4">5.3.1.25</ecNumber>
    </submittedName>
</protein>
<dbReference type="GO" id="GO:0005737">
    <property type="term" value="C:cytoplasm"/>
    <property type="evidence" value="ECO:0007669"/>
    <property type="project" value="InterPro"/>
</dbReference>
<dbReference type="EC" id="5.3.1.25" evidence="4"/>
<dbReference type="Gene3D" id="3.20.14.10">
    <property type="entry name" value="L-fucose/L-arabinose isomerase, C-terminal"/>
    <property type="match status" value="1"/>
</dbReference>
<dbReference type="Pfam" id="PF02952">
    <property type="entry name" value="Fucose_iso_C"/>
    <property type="match status" value="1"/>
</dbReference>
<name>A0A645BR23_9ZZZZ</name>
<accession>A0A645BR23</accession>
<reference evidence="4" key="1">
    <citation type="submission" date="2019-08" db="EMBL/GenBank/DDBJ databases">
        <authorList>
            <person name="Kucharzyk K."/>
            <person name="Murdoch R.W."/>
            <person name="Higgins S."/>
            <person name="Loffler F."/>
        </authorList>
    </citation>
    <scope>NUCLEOTIDE SEQUENCE</scope>
</reference>
<sequence length="135" mass="14919">MPITLSRVNRVHGLGPVLQIAEGYTYTPPRKIHDILDRRTDPGWPTTWFVPNLTGQGAFKDVYSVMANWGANHGAFNYGHIGADMIALAAMLRIPVCMHNVAADKIFRPAAWAAFGMDPEGSDYRACANFGPLYR</sequence>
<dbReference type="InterPro" id="IPR005763">
    <property type="entry name" value="Fucose_isomerase"/>
</dbReference>
<keyword evidence="1 4" id="KW-0413">Isomerase</keyword>
<gene>
    <name evidence="4" type="primary">fucI_7</name>
    <name evidence="4" type="ORF">SDC9_114815</name>
</gene>
<evidence type="ECO:0000259" key="3">
    <source>
        <dbReference type="Pfam" id="PF02952"/>
    </source>
</evidence>
<comment type="caution">
    <text evidence="4">The sequence shown here is derived from an EMBL/GenBank/DDBJ whole genome shotgun (WGS) entry which is preliminary data.</text>
</comment>
<feature type="domain" description="L-fucose isomerase C-terminal" evidence="3">
    <location>
        <begin position="1"/>
        <end position="99"/>
    </location>
</feature>
<dbReference type="SUPFAM" id="SSF50443">
    <property type="entry name" value="FucI/AraA C-terminal domain-like"/>
    <property type="match status" value="1"/>
</dbReference>
<dbReference type="InterPro" id="IPR038393">
    <property type="entry name" value="Fuc_iso_dom3_sf"/>
</dbReference>
<evidence type="ECO:0000256" key="2">
    <source>
        <dbReference type="ARBA" id="ARBA00023277"/>
    </source>
</evidence>
<proteinExistence type="predicted"/>
<evidence type="ECO:0000256" key="1">
    <source>
        <dbReference type="ARBA" id="ARBA00023235"/>
    </source>
</evidence>
<dbReference type="GO" id="GO:0019571">
    <property type="term" value="P:D-arabinose catabolic process"/>
    <property type="evidence" value="ECO:0007669"/>
    <property type="project" value="TreeGrafter"/>
</dbReference>
<dbReference type="GO" id="GO:0008790">
    <property type="term" value="F:arabinose isomerase activity"/>
    <property type="evidence" value="ECO:0007669"/>
    <property type="project" value="TreeGrafter"/>
</dbReference>
<keyword evidence="2" id="KW-0119">Carbohydrate metabolism</keyword>
<organism evidence="4">
    <name type="scientific">bioreactor metagenome</name>
    <dbReference type="NCBI Taxonomy" id="1076179"/>
    <lineage>
        <taxon>unclassified sequences</taxon>
        <taxon>metagenomes</taxon>
        <taxon>ecological metagenomes</taxon>
    </lineage>
</organism>
<dbReference type="GO" id="GO:0030145">
    <property type="term" value="F:manganese ion binding"/>
    <property type="evidence" value="ECO:0007669"/>
    <property type="project" value="InterPro"/>
</dbReference>
<dbReference type="AlphaFoldDB" id="A0A645BR23"/>
<evidence type="ECO:0000313" key="4">
    <source>
        <dbReference type="EMBL" id="MPM67890.1"/>
    </source>
</evidence>
<dbReference type="PANTHER" id="PTHR37840">
    <property type="entry name" value="L-FUCOSE ISOMERASE"/>
    <property type="match status" value="1"/>
</dbReference>
<dbReference type="GO" id="GO:0008736">
    <property type="term" value="F:L-fucose isomerase activity"/>
    <property type="evidence" value="ECO:0007669"/>
    <property type="project" value="UniProtKB-EC"/>
</dbReference>
<dbReference type="InterPro" id="IPR015888">
    <property type="entry name" value="Fuc_isomerase_C"/>
</dbReference>